<keyword evidence="7 9" id="KW-0411">Iron-sulfur</keyword>
<dbReference type="GO" id="GO:0051539">
    <property type="term" value="F:4 iron, 4 sulfur cluster binding"/>
    <property type="evidence" value="ECO:0007669"/>
    <property type="project" value="UniProtKB-UniRule"/>
</dbReference>
<feature type="binding site" evidence="10">
    <location>
        <position position="65"/>
    </location>
    <ligand>
        <name>[4Fe-4S] cluster</name>
        <dbReference type="ChEBI" id="CHEBI:49883"/>
        <label>2</label>
    </ligand>
</feature>
<dbReference type="RefSeq" id="WP_066669715.1">
    <property type="nucleotide sequence ID" value="NZ_LYVF01000177.1"/>
</dbReference>
<dbReference type="GO" id="GO:0042542">
    <property type="term" value="P:response to hydrogen peroxide"/>
    <property type="evidence" value="ECO:0007669"/>
    <property type="project" value="TreeGrafter"/>
</dbReference>
<keyword evidence="5 9" id="KW-0560">Oxidoreductase</keyword>
<keyword evidence="2 9" id="KW-0004">4Fe-4S</keyword>
<feature type="binding site" evidence="10">
    <location>
        <position position="471"/>
    </location>
    <ligand>
        <name>[Ni-4Fe-4S] cluster</name>
        <dbReference type="ChEBI" id="CHEBI:47739"/>
    </ligand>
</feature>
<dbReference type="GO" id="GO:0016151">
    <property type="term" value="F:nickel cation binding"/>
    <property type="evidence" value="ECO:0007669"/>
    <property type="project" value="InterPro"/>
</dbReference>
<dbReference type="PIRSF" id="PIRSF005023">
    <property type="entry name" value="CODH"/>
    <property type="match status" value="1"/>
</dbReference>
<sequence>MQSADPAVREMLDEARRRGVETVWDRYAAQLPQCGFGELGVCCRNCMQGPCRVSPFDDGPARGVCGATADTMVARNLVRAIAAGTAAHSGHAKHLAHTLKKSVQGKAPDYPVRDEAKLRAVAARQGLEADGVPAAELAARMAEAALANFSEGEEPLAWTTATVTAGRVQAWEKLGVLPVGIDSIISEIMHRTHLGVDADAVNLLLGGVACAVADYTGCHLGTDLADILFGTPQPVVSEANMGVLKADQVNIALHGHNPVLSEVIVQVARQMEDEAKAAGAAGINLVGVCCTGNEVLMRHGIPPATHSISQELPMLTGALDAMVVDYQCVYPSLVGVAECTGTKIITTMGMARITGATHVDFEEENAAAGARQIIRLAIEAFGARRGRPVQIPQYKSQVVAGFSVEAIVAALSKLDAADPLKPVIDNIVAGNIQGVCLFAGCNNVKVPQDENYLVMARELAARDVLLLATGCGAGAYARHGYLTPEAVGEYAGPGLKAVLTAVGEANGLGGPLPLVLHMGSCVDNSRAVDLAVAVANRLGVDTAQLPVVASAPEFKTEKAVAIGTWAVACGLPTHLGLVPPVLGSATVTGLLTGGIKDLLGGYFIVETDPVKAAEKLFAAIQERRRGLNLATRSW</sequence>
<feature type="binding site" evidence="10">
    <location>
        <position position="43"/>
    </location>
    <ligand>
        <name>[4Fe-4S] cluster</name>
        <dbReference type="ChEBI" id="CHEBI:49883"/>
        <label>2</label>
    </ligand>
</feature>
<feature type="binding site" evidence="10">
    <location>
        <position position="290"/>
    </location>
    <ligand>
        <name>[Ni-4Fe-4S] cluster</name>
        <dbReference type="ChEBI" id="CHEBI:47739"/>
    </ligand>
</feature>
<proteinExistence type="predicted"/>
<evidence type="ECO:0000256" key="5">
    <source>
        <dbReference type="ARBA" id="ARBA00023002"/>
    </source>
</evidence>
<protein>
    <recommendedName>
        <fullName evidence="9">Carbon monoxide dehydrogenase</fullName>
        <ecNumber evidence="9">1.2.7.4</ecNumber>
    </recommendedName>
</protein>
<feature type="binding site" evidence="10">
    <location>
        <position position="521"/>
    </location>
    <ligand>
        <name>[Ni-4Fe-4S] cluster</name>
        <dbReference type="ChEBI" id="CHEBI:47739"/>
    </ligand>
</feature>
<dbReference type="PANTHER" id="PTHR30109:SF4">
    <property type="entry name" value="CARBON MONOXIDE DEHYDROGENASE"/>
    <property type="match status" value="1"/>
</dbReference>
<evidence type="ECO:0000256" key="10">
    <source>
        <dbReference type="PIRSR" id="PIRSR005023-1"/>
    </source>
</evidence>
<dbReference type="Gene3D" id="1.20.1270.30">
    <property type="match status" value="1"/>
</dbReference>
<dbReference type="AlphaFoldDB" id="A0A1B7LCH4"/>
<dbReference type="EC" id="1.2.7.4" evidence="9"/>
<dbReference type="GO" id="GO:0006091">
    <property type="term" value="P:generation of precursor metabolites and energy"/>
    <property type="evidence" value="ECO:0007669"/>
    <property type="project" value="InterPro"/>
</dbReference>
<evidence type="ECO:0000256" key="4">
    <source>
        <dbReference type="ARBA" id="ARBA00022723"/>
    </source>
</evidence>
<reference evidence="11 12" key="1">
    <citation type="submission" date="2016-04" db="EMBL/GenBank/DDBJ databases">
        <authorList>
            <person name="Evans L.H."/>
            <person name="Alamgir A."/>
            <person name="Owens N."/>
            <person name="Weber N.D."/>
            <person name="Virtaneva K."/>
            <person name="Barbian K."/>
            <person name="Babar A."/>
            <person name="Rosenke K."/>
        </authorList>
    </citation>
    <scope>NUCLEOTIDE SEQUENCE [LARGE SCALE GENOMIC DNA]</scope>
    <source>
        <strain evidence="11 12">LMa1</strain>
    </source>
</reference>
<gene>
    <name evidence="11" type="ORF">A6M21_00615</name>
</gene>
<dbReference type="GO" id="GO:0050418">
    <property type="term" value="F:hydroxylamine reductase activity"/>
    <property type="evidence" value="ECO:0007669"/>
    <property type="project" value="TreeGrafter"/>
</dbReference>
<feature type="binding site" evidence="10">
    <location>
        <position position="328"/>
    </location>
    <ligand>
        <name>[Ni-4Fe-4S] cluster</name>
        <dbReference type="ChEBI" id="CHEBI:47739"/>
    </ligand>
</feature>
<dbReference type="InterPro" id="IPR004137">
    <property type="entry name" value="HCP/CODH"/>
</dbReference>
<keyword evidence="3 10" id="KW-0533">Nickel</keyword>
<comment type="catalytic activity">
    <reaction evidence="8 9">
        <text>CO + 2 oxidized [2Fe-2S]-[ferredoxin] + H2O = 2 reduced [2Fe-2S]-[ferredoxin] + CO2 + 2 H(+)</text>
        <dbReference type="Rhea" id="RHEA:21040"/>
        <dbReference type="Rhea" id="RHEA-COMP:10000"/>
        <dbReference type="Rhea" id="RHEA-COMP:10001"/>
        <dbReference type="ChEBI" id="CHEBI:15377"/>
        <dbReference type="ChEBI" id="CHEBI:15378"/>
        <dbReference type="ChEBI" id="CHEBI:16526"/>
        <dbReference type="ChEBI" id="CHEBI:17245"/>
        <dbReference type="ChEBI" id="CHEBI:33737"/>
        <dbReference type="ChEBI" id="CHEBI:33738"/>
        <dbReference type="EC" id="1.2.7.4"/>
    </reaction>
</comment>
<evidence type="ECO:0000313" key="11">
    <source>
        <dbReference type="EMBL" id="OAT80412.1"/>
    </source>
</evidence>
<dbReference type="GO" id="GO:0004601">
    <property type="term" value="F:peroxidase activity"/>
    <property type="evidence" value="ECO:0007669"/>
    <property type="project" value="TreeGrafter"/>
</dbReference>
<feature type="binding site" evidence="10">
    <location>
        <position position="46"/>
    </location>
    <ligand>
        <name>[4Fe-4S] cluster</name>
        <dbReference type="ChEBI" id="CHEBI:49883"/>
        <label>2</label>
    </ligand>
</feature>
<keyword evidence="6 9" id="KW-0408">Iron</keyword>
<evidence type="ECO:0000256" key="7">
    <source>
        <dbReference type="ARBA" id="ARBA00023014"/>
    </source>
</evidence>
<keyword evidence="12" id="KW-1185">Reference proteome</keyword>
<comment type="cofactor">
    <cofactor evidence="1">
        <name>[4Fe-4S] cluster</name>
        <dbReference type="ChEBI" id="CHEBI:49883"/>
    </cofactor>
</comment>
<organism evidence="11 12">
    <name type="scientific">Desulfotomaculum copahuensis</name>
    <dbReference type="NCBI Taxonomy" id="1838280"/>
    <lineage>
        <taxon>Bacteria</taxon>
        <taxon>Bacillati</taxon>
        <taxon>Bacillota</taxon>
        <taxon>Clostridia</taxon>
        <taxon>Eubacteriales</taxon>
        <taxon>Desulfotomaculaceae</taxon>
        <taxon>Desulfotomaculum</taxon>
    </lineage>
</organism>
<dbReference type="Gene3D" id="3.40.50.2030">
    <property type="match status" value="2"/>
</dbReference>
<feature type="binding site" evidence="10">
    <location>
        <position position="34"/>
    </location>
    <ligand>
        <name>[4Fe-4S] cluster</name>
        <dbReference type="ChEBI" id="CHEBI:49883"/>
        <label>1</label>
        <note>ligand shared between dimeric partners</note>
    </ligand>
</feature>
<evidence type="ECO:0000256" key="3">
    <source>
        <dbReference type="ARBA" id="ARBA00022596"/>
    </source>
</evidence>
<feature type="binding site" evidence="10">
    <location>
        <position position="441"/>
    </location>
    <ligand>
        <name>[Ni-4Fe-4S] cluster</name>
        <dbReference type="ChEBI" id="CHEBI:47739"/>
    </ligand>
</feature>
<dbReference type="OrthoDB" id="5478720at2"/>
<comment type="caution">
    <text evidence="11">The sequence shown here is derived from an EMBL/GenBank/DDBJ whole genome shotgun (WGS) entry which is preliminary data.</text>
</comment>
<dbReference type="EMBL" id="LYVF01000177">
    <property type="protein sequence ID" value="OAT80412.1"/>
    <property type="molecule type" value="Genomic_DNA"/>
</dbReference>
<dbReference type="InterPro" id="IPR016099">
    <property type="entry name" value="Prismane-like_a/b-sand"/>
</dbReference>
<dbReference type="CDD" id="cd01915">
    <property type="entry name" value="CODH"/>
    <property type="match status" value="1"/>
</dbReference>
<evidence type="ECO:0000313" key="12">
    <source>
        <dbReference type="Proteomes" id="UP000078532"/>
    </source>
</evidence>
<keyword evidence="4 9" id="KW-0479">Metal-binding</keyword>
<accession>A0A1B7LCH4</accession>
<feature type="binding site" evidence="10">
    <location>
        <position position="51"/>
    </location>
    <ligand>
        <name>[4Fe-4S] cluster</name>
        <dbReference type="ChEBI" id="CHEBI:49883"/>
        <label>2</label>
    </ligand>
</feature>
<evidence type="ECO:0000256" key="6">
    <source>
        <dbReference type="ARBA" id="ARBA00023004"/>
    </source>
</evidence>
<evidence type="ECO:0000256" key="2">
    <source>
        <dbReference type="ARBA" id="ARBA00022485"/>
    </source>
</evidence>
<dbReference type="STRING" id="1838280.A6M21_00615"/>
<dbReference type="Pfam" id="PF03063">
    <property type="entry name" value="Prismane"/>
    <property type="match status" value="1"/>
</dbReference>
<evidence type="ECO:0000256" key="9">
    <source>
        <dbReference type="PIRNR" id="PIRNR005023"/>
    </source>
</evidence>
<dbReference type="InterPro" id="IPR016101">
    <property type="entry name" value="CO_DH_a-bundle"/>
</dbReference>
<dbReference type="SUPFAM" id="SSF56821">
    <property type="entry name" value="Prismane protein-like"/>
    <property type="match status" value="1"/>
</dbReference>
<feature type="binding site" evidence="10">
    <location>
        <position position="256"/>
    </location>
    <ligand>
        <name>[Ni-4Fe-4S] cluster</name>
        <dbReference type="ChEBI" id="CHEBI:47739"/>
    </ligand>
</feature>
<dbReference type="InterPro" id="IPR011254">
    <property type="entry name" value="Prismane-like_sf"/>
</dbReference>
<evidence type="ECO:0000256" key="8">
    <source>
        <dbReference type="ARBA" id="ARBA00048733"/>
    </source>
</evidence>
<name>A0A1B7LCH4_9FIRM</name>
<dbReference type="PANTHER" id="PTHR30109">
    <property type="entry name" value="HYDROXYLAMINE REDUCTASE"/>
    <property type="match status" value="1"/>
</dbReference>
<dbReference type="Proteomes" id="UP000078532">
    <property type="component" value="Unassembled WGS sequence"/>
</dbReference>
<dbReference type="NCBIfam" id="TIGR01702">
    <property type="entry name" value="CO_DH_cata"/>
    <property type="match status" value="1"/>
</dbReference>
<evidence type="ECO:0000256" key="1">
    <source>
        <dbReference type="ARBA" id="ARBA00001966"/>
    </source>
</evidence>
<dbReference type="GO" id="GO:0043885">
    <property type="term" value="F:anaerobic carbon-monoxide dehydrogenase activity"/>
    <property type="evidence" value="ECO:0007669"/>
    <property type="project" value="UniProtKB-UniRule"/>
</dbReference>
<dbReference type="InterPro" id="IPR010047">
    <property type="entry name" value="CODH"/>
</dbReference>
<feature type="binding site" evidence="10">
    <location>
        <position position="42"/>
    </location>
    <ligand>
        <name>[4Fe-4S] cluster</name>
        <dbReference type="ChEBI" id="CHEBI:49883"/>
        <label>1</label>
        <note>ligand shared between dimeric partners</note>
    </ligand>
</feature>